<evidence type="ECO:0000313" key="2">
    <source>
        <dbReference type="EMBL" id="KEF55821.1"/>
    </source>
</evidence>
<dbReference type="AlphaFoldDB" id="A0A072P7M1"/>
<dbReference type="RefSeq" id="XP_013258411.1">
    <property type="nucleotide sequence ID" value="XM_013402957.1"/>
</dbReference>
<feature type="domain" description="Heterokaryon incompatibility" evidence="1">
    <location>
        <begin position="12"/>
        <end position="172"/>
    </location>
</feature>
<feature type="non-terminal residue" evidence="2">
    <location>
        <position position="1"/>
    </location>
</feature>
<dbReference type="InterPro" id="IPR052895">
    <property type="entry name" value="HetReg/Transcr_Mod"/>
</dbReference>
<dbReference type="InterPro" id="IPR010730">
    <property type="entry name" value="HET"/>
</dbReference>
<dbReference type="OrthoDB" id="4850726at2759"/>
<protein>
    <recommendedName>
        <fullName evidence="1">Heterokaryon incompatibility domain-containing protein</fullName>
    </recommendedName>
</protein>
<dbReference type="HOGENOM" id="CLU_482823_0_0_1"/>
<sequence>VICGRPSPQSTYKAVSYLWEKTIQLPLKCHQCKQVKKIPMRDADKLWSIMRFVRGGATIWLDAMSIDQDDPKDKATQLSIMGDIYRHAQAVSIMLPVSDIEAYSNLKQVGITANAIVKESNCLTSAVQVPESTTIDKRVFNSLAGEFLNQLMEIKNSLERWRYWKRAWTFQEWTVASEIEIACEANKKNECVINIKKVVVNAAHLVSFEMRRAADTVPDDYLERVKRRDDLGRHLHTIKTLFPVEDYIIGGDEVDFSDMRLMTSLPTVNTATSFGTEMLPKTPTGTSHKSLQTLVSLTLNAIHLSKREATYEADLVYCWASMCNICFDYDQNDEYHLALHKVVSSLRHSGITIFNFSVNTDSAETDRNFLKYAVAQQQSNAAYGGHLVGSAMFIGRTDTVSHVQNLLNQDARILHLEPNFNVVLRQVERTIFKRPVLMSNKTRALEVFRSMISGTADGQRLLDVGDMLKTTLGETDDEKLKSHYLITAQIGVEDVYTMWYFNAWAIFPANVLLTDLFIARESLNGTLVLALYGNPKPASTARILAYLNMTHQRDGTYLVKADEQG</sequence>
<reference evidence="2 3" key="1">
    <citation type="submission" date="2013-03" db="EMBL/GenBank/DDBJ databases">
        <title>The Genome Sequence of Exophiala aquamarina CBS 119918.</title>
        <authorList>
            <consortium name="The Broad Institute Genomics Platform"/>
            <person name="Cuomo C."/>
            <person name="de Hoog S."/>
            <person name="Gorbushina A."/>
            <person name="Walker B."/>
            <person name="Young S.K."/>
            <person name="Zeng Q."/>
            <person name="Gargeya S."/>
            <person name="Fitzgerald M."/>
            <person name="Haas B."/>
            <person name="Abouelleil A."/>
            <person name="Allen A.W."/>
            <person name="Alvarado L."/>
            <person name="Arachchi H.M."/>
            <person name="Berlin A.M."/>
            <person name="Chapman S.B."/>
            <person name="Gainer-Dewar J."/>
            <person name="Goldberg J."/>
            <person name="Griggs A."/>
            <person name="Gujja S."/>
            <person name="Hansen M."/>
            <person name="Howarth C."/>
            <person name="Imamovic A."/>
            <person name="Ireland A."/>
            <person name="Larimer J."/>
            <person name="McCowan C."/>
            <person name="Murphy C."/>
            <person name="Pearson M."/>
            <person name="Poon T.W."/>
            <person name="Priest M."/>
            <person name="Roberts A."/>
            <person name="Saif S."/>
            <person name="Shea T."/>
            <person name="Sisk P."/>
            <person name="Sykes S."/>
            <person name="Wortman J."/>
            <person name="Nusbaum C."/>
            <person name="Birren B."/>
        </authorList>
    </citation>
    <scope>NUCLEOTIDE SEQUENCE [LARGE SCALE GENOMIC DNA]</scope>
    <source>
        <strain evidence="2 3">CBS 119918</strain>
    </source>
</reference>
<proteinExistence type="predicted"/>
<comment type="caution">
    <text evidence="2">The sequence shown here is derived from an EMBL/GenBank/DDBJ whole genome shotgun (WGS) entry which is preliminary data.</text>
</comment>
<organism evidence="2 3">
    <name type="scientific">Exophiala aquamarina CBS 119918</name>
    <dbReference type="NCBI Taxonomy" id="1182545"/>
    <lineage>
        <taxon>Eukaryota</taxon>
        <taxon>Fungi</taxon>
        <taxon>Dikarya</taxon>
        <taxon>Ascomycota</taxon>
        <taxon>Pezizomycotina</taxon>
        <taxon>Eurotiomycetes</taxon>
        <taxon>Chaetothyriomycetidae</taxon>
        <taxon>Chaetothyriales</taxon>
        <taxon>Herpotrichiellaceae</taxon>
        <taxon>Exophiala</taxon>
    </lineage>
</organism>
<dbReference type="Pfam" id="PF06985">
    <property type="entry name" value="HET"/>
    <property type="match status" value="1"/>
</dbReference>
<dbReference type="PANTHER" id="PTHR24148">
    <property type="entry name" value="ANKYRIN REPEAT DOMAIN-CONTAINING PROTEIN 39 HOMOLOG-RELATED"/>
    <property type="match status" value="1"/>
</dbReference>
<dbReference type="EMBL" id="AMGV01000007">
    <property type="protein sequence ID" value="KEF55821.1"/>
    <property type="molecule type" value="Genomic_DNA"/>
</dbReference>
<keyword evidence="3" id="KW-1185">Reference proteome</keyword>
<feature type="non-terminal residue" evidence="2">
    <location>
        <position position="565"/>
    </location>
</feature>
<dbReference type="Proteomes" id="UP000027920">
    <property type="component" value="Unassembled WGS sequence"/>
</dbReference>
<evidence type="ECO:0000313" key="3">
    <source>
        <dbReference type="Proteomes" id="UP000027920"/>
    </source>
</evidence>
<gene>
    <name evidence="2" type="ORF">A1O9_08572</name>
</gene>
<dbReference type="VEuPathDB" id="FungiDB:A1O9_08572"/>
<accession>A0A072P7M1</accession>
<name>A0A072P7M1_9EURO</name>
<dbReference type="GeneID" id="25283484"/>
<dbReference type="PANTHER" id="PTHR24148:SF64">
    <property type="entry name" value="HETEROKARYON INCOMPATIBILITY DOMAIN-CONTAINING PROTEIN"/>
    <property type="match status" value="1"/>
</dbReference>
<evidence type="ECO:0000259" key="1">
    <source>
        <dbReference type="Pfam" id="PF06985"/>
    </source>
</evidence>